<organism evidence="1">
    <name type="scientific">freshwater metagenome</name>
    <dbReference type="NCBI Taxonomy" id="449393"/>
    <lineage>
        <taxon>unclassified sequences</taxon>
        <taxon>metagenomes</taxon>
        <taxon>ecological metagenomes</taxon>
    </lineage>
</organism>
<proteinExistence type="predicted"/>
<evidence type="ECO:0000313" key="1">
    <source>
        <dbReference type="EMBL" id="CAB4929554.1"/>
    </source>
</evidence>
<protein>
    <submittedName>
        <fullName evidence="1">Unannotated protein</fullName>
    </submittedName>
</protein>
<gene>
    <name evidence="1" type="ORF">UFOPK3609_01859</name>
</gene>
<name>A0A6J7IGV8_9ZZZZ</name>
<dbReference type="AlphaFoldDB" id="A0A6J7IGV8"/>
<dbReference type="EMBL" id="CAFBMQ010000347">
    <property type="protein sequence ID" value="CAB4929554.1"/>
    <property type="molecule type" value="Genomic_DNA"/>
</dbReference>
<reference evidence="1" key="1">
    <citation type="submission" date="2020-05" db="EMBL/GenBank/DDBJ databases">
        <authorList>
            <person name="Chiriac C."/>
            <person name="Salcher M."/>
            <person name="Ghai R."/>
            <person name="Kavagutti S V."/>
        </authorList>
    </citation>
    <scope>NUCLEOTIDE SEQUENCE</scope>
</reference>
<accession>A0A6J7IGV8</accession>
<sequence length="53" mass="5449">MTPTWASTTSTMTSAVFIAYSACRAMAAAMPDALGSQPPVSTTVKVLPFHSAS</sequence>